<reference evidence="1" key="1">
    <citation type="submission" date="2018-04" db="EMBL/GenBank/DDBJ databases">
        <title>WGS assembly of Panicum hallii.</title>
        <authorList>
            <person name="Lovell J."/>
            <person name="Jenkins J."/>
            <person name="Lowry D."/>
            <person name="Mamidi S."/>
            <person name="Sreedasyam A."/>
            <person name="Weng X."/>
            <person name="Barry K."/>
            <person name="Bonette J."/>
            <person name="Campitelli B."/>
            <person name="Daum C."/>
            <person name="Gordon S."/>
            <person name="Gould B."/>
            <person name="Lipzen A."/>
            <person name="Macqueen A."/>
            <person name="Palacio-Mejia J."/>
            <person name="Plott C."/>
            <person name="Shakirov E."/>
            <person name="Shu S."/>
            <person name="Yoshinaga Y."/>
            <person name="Zane M."/>
            <person name="Rokhsar D."/>
            <person name="Grimwood J."/>
            <person name="Schmutz J."/>
            <person name="Juenger T."/>
        </authorList>
    </citation>
    <scope>NUCLEOTIDE SEQUENCE [LARGE SCALE GENOMIC DNA]</scope>
    <source>
        <strain evidence="1">FIL2</strain>
    </source>
</reference>
<dbReference type="EMBL" id="CM008047">
    <property type="protein sequence ID" value="PVH63839.1"/>
    <property type="molecule type" value="Genomic_DNA"/>
</dbReference>
<dbReference type="Proteomes" id="UP000243499">
    <property type="component" value="Chromosome 2"/>
</dbReference>
<evidence type="ECO:0000313" key="1">
    <source>
        <dbReference type="EMBL" id="PVH63839.1"/>
    </source>
</evidence>
<dbReference type="AlphaFoldDB" id="A0A2T8KNX1"/>
<protein>
    <submittedName>
        <fullName evidence="1">Uncharacterized protein</fullName>
    </submittedName>
</protein>
<dbReference type="Gramene" id="PVH63839">
    <property type="protein sequence ID" value="PVH63839"/>
    <property type="gene ID" value="PAHAL_2G118600"/>
</dbReference>
<proteinExistence type="predicted"/>
<sequence>MIHWKRVQCCFMDNWKSANARKMPSHFDVSFLLSFSLLNRKTSCWDMLSPCTYSLLVRCIPASFLGQRRYYSVCYDRVHLHLRCAPFKPMSY</sequence>
<gene>
    <name evidence="1" type="ORF">PAHAL_2G118600</name>
</gene>
<organism evidence="1">
    <name type="scientific">Panicum hallii</name>
    <dbReference type="NCBI Taxonomy" id="206008"/>
    <lineage>
        <taxon>Eukaryota</taxon>
        <taxon>Viridiplantae</taxon>
        <taxon>Streptophyta</taxon>
        <taxon>Embryophyta</taxon>
        <taxon>Tracheophyta</taxon>
        <taxon>Spermatophyta</taxon>
        <taxon>Magnoliopsida</taxon>
        <taxon>Liliopsida</taxon>
        <taxon>Poales</taxon>
        <taxon>Poaceae</taxon>
        <taxon>PACMAD clade</taxon>
        <taxon>Panicoideae</taxon>
        <taxon>Panicodae</taxon>
        <taxon>Paniceae</taxon>
        <taxon>Panicinae</taxon>
        <taxon>Panicum</taxon>
        <taxon>Panicum sect. Panicum</taxon>
    </lineage>
</organism>
<accession>A0A2T8KNX1</accession>
<name>A0A2T8KNX1_9POAL</name>